<evidence type="ECO:0008006" key="3">
    <source>
        <dbReference type="Google" id="ProtNLM"/>
    </source>
</evidence>
<dbReference type="InterPro" id="IPR007995">
    <property type="entry name" value="DUF742"/>
</dbReference>
<dbReference type="OrthoDB" id="4244884at2"/>
<protein>
    <recommendedName>
        <fullName evidence="3">DUF742 domain-containing protein</fullName>
    </recommendedName>
</protein>
<evidence type="ECO:0000313" key="2">
    <source>
        <dbReference type="Proteomes" id="UP000247892"/>
    </source>
</evidence>
<keyword evidence="2" id="KW-1185">Reference proteome</keyword>
<dbReference type="AlphaFoldDB" id="A0A318LMF3"/>
<dbReference type="RefSeq" id="WP_110335758.1">
    <property type="nucleotide sequence ID" value="NZ_JBHVKT010000024.1"/>
</dbReference>
<name>A0A318LMF3_9PSEU</name>
<dbReference type="PANTHER" id="PTHR36221">
    <property type="entry name" value="DUF742 DOMAIN-CONTAINING PROTEIN"/>
    <property type="match status" value="1"/>
</dbReference>
<accession>A0A318LMF3</accession>
<proteinExistence type="predicted"/>
<sequence>MSDNGRWYGDESGPMVRLYALTKGRARPAGEYLDVIALVLASTRPEYDLTLSPEQATILELCRDRALSVAEVAARAALPLNVARILIADLLDAGHIRVTQPNPPGRLPNDQILREVLDGLRAL</sequence>
<gene>
    <name evidence="1" type="ORF">BA062_09695</name>
</gene>
<evidence type="ECO:0000313" key="1">
    <source>
        <dbReference type="EMBL" id="PXY35752.1"/>
    </source>
</evidence>
<comment type="caution">
    <text evidence="1">The sequence shown here is derived from an EMBL/GenBank/DDBJ whole genome shotgun (WGS) entry which is preliminary data.</text>
</comment>
<dbReference type="Pfam" id="PF05331">
    <property type="entry name" value="DUF742"/>
    <property type="match status" value="1"/>
</dbReference>
<dbReference type="EMBL" id="MASU01000005">
    <property type="protein sequence ID" value="PXY35752.1"/>
    <property type="molecule type" value="Genomic_DNA"/>
</dbReference>
<dbReference type="Proteomes" id="UP000247892">
    <property type="component" value="Unassembled WGS sequence"/>
</dbReference>
<reference evidence="1 2" key="1">
    <citation type="submission" date="2016-07" db="EMBL/GenBank/DDBJ databases">
        <title>Draft genome sequence of Prauserella sp. YIM 121212, isolated from alkaline soil.</title>
        <authorList>
            <person name="Ruckert C."/>
            <person name="Albersmeier A."/>
            <person name="Jiang C.-L."/>
            <person name="Jiang Y."/>
            <person name="Kalinowski J."/>
            <person name="Schneider O."/>
            <person name="Winkler A."/>
            <person name="Zotchev S.B."/>
        </authorList>
    </citation>
    <scope>NUCLEOTIDE SEQUENCE [LARGE SCALE GENOMIC DNA]</scope>
    <source>
        <strain evidence="1 2">YIM 121212</strain>
    </source>
</reference>
<organism evidence="1 2">
    <name type="scientific">Prauserella flavalba</name>
    <dbReference type="NCBI Taxonomy" id="1477506"/>
    <lineage>
        <taxon>Bacteria</taxon>
        <taxon>Bacillati</taxon>
        <taxon>Actinomycetota</taxon>
        <taxon>Actinomycetes</taxon>
        <taxon>Pseudonocardiales</taxon>
        <taxon>Pseudonocardiaceae</taxon>
        <taxon>Prauserella</taxon>
    </lineage>
</organism>
<dbReference type="PANTHER" id="PTHR36221:SF1">
    <property type="entry name" value="DUF742 DOMAIN-CONTAINING PROTEIN"/>
    <property type="match status" value="1"/>
</dbReference>